<dbReference type="PANTHER" id="PTHR10775:SF185">
    <property type="entry name" value="OS08G0208400 PROTEIN"/>
    <property type="match status" value="1"/>
</dbReference>
<dbReference type="PANTHER" id="PTHR10775">
    <property type="entry name" value="OS08G0208400 PROTEIN"/>
    <property type="match status" value="1"/>
</dbReference>
<dbReference type="EMBL" id="NBSK02000004">
    <property type="protein sequence ID" value="KAJ0208865.1"/>
    <property type="molecule type" value="Genomic_DNA"/>
</dbReference>
<proteinExistence type="predicted"/>
<gene>
    <name evidence="1" type="ORF">LSAT_V11C400175950</name>
</gene>
<evidence type="ECO:0000313" key="2">
    <source>
        <dbReference type="Proteomes" id="UP000235145"/>
    </source>
</evidence>
<reference evidence="1 2" key="1">
    <citation type="journal article" date="2017" name="Nat. Commun.">
        <title>Genome assembly with in vitro proximity ligation data and whole-genome triplication in lettuce.</title>
        <authorList>
            <person name="Reyes-Chin-Wo S."/>
            <person name="Wang Z."/>
            <person name="Yang X."/>
            <person name="Kozik A."/>
            <person name="Arikit S."/>
            <person name="Song C."/>
            <person name="Xia L."/>
            <person name="Froenicke L."/>
            <person name="Lavelle D.O."/>
            <person name="Truco M.J."/>
            <person name="Xia R."/>
            <person name="Zhu S."/>
            <person name="Xu C."/>
            <person name="Xu H."/>
            <person name="Xu X."/>
            <person name="Cox K."/>
            <person name="Korf I."/>
            <person name="Meyers B.C."/>
            <person name="Michelmore R.W."/>
        </authorList>
    </citation>
    <scope>NUCLEOTIDE SEQUENCE [LARGE SCALE GENOMIC DNA]</scope>
    <source>
        <strain evidence="2">cv. Salinas</strain>
        <tissue evidence="1">Seedlings</tissue>
    </source>
</reference>
<keyword evidence="2" id="KW-1185">Reference proteome</keyword>
<dbReference type="Proteomes" id="UP000235145">
    <property type="component" value="Unassembled WGS sequence"/>
</dbReference>
<protein>
    <submittedName>
        <fullName evidence="1">Uncharacterized protein</fullName>
    </submittedName>
</protein>
<dbReference type="AlphaFoldDB" id="A0A9R1VM94"/>
<evidence type="ECO:0000313" key="1">
    <source>
        <dbReference type="EMBL" id="KAJ0208865.1"/>
    </source>
</evidence>
<dbReference type="InterPro" id="IPR004242">
    <property type="entry name" value="Transposase_21"/>
</dbReference>
<comment type="caution">
    <text evidence="1">The sequence shown here is derived from an EMBL/GenBank/DDBJ whole genome shotgun (WGS) entry which is preliminary data.</text>
</comment>
<dbReference type="Pfam" id="PF02992">
    <property type="entry name" value="Transposase_21"/>
    <property type="match status" value="1"/>
</dbReference>
<accession>A0A9R1VM94</accession>
<sequence>MITVKNEHSLDGCYNYGEKHVASSDLGYKSTPRINTLVNTPTTNEMFDVIDDVMVEQNTNEENIDDEGRCIDPEFDLFHFKVINRWTNSLFDQLVELLGRYFLHTTHHHGYDIDVFLRPLVDELKMLWAEGVQIRDASTNNVFNMCTMLLRTINDFLARGHFSGWSGQDYLACPTYNAYISSIHVTNKMSYVGHRRFLHMSRSWRQGLLFNGQPKRRARPR</sequence>
<name>A0A9R1VM94_LACSA</name>
<organism evidence="1 2">
    <name type="scientific">Lactuca sativa</name>
    <name type="common">Garden lettuce</name>
    <dbReference type="NCBI Taxonomy" id="4236"/>
    <lineage>
        <taxon>Eukaryota</taxon>
        <taxon>Viridiplantae</taxon>
        <taxon>Streptophyta</taxon>
        <taxon>Embryophyta</taxon>
        <taxon>Tracheophyta</taxon>
        <taxon>Spermatophyta</taxon>
        <taxon>Magnoliopsida</taxon>
        <taxon>eudicotyledons</taxon>
        <taxon>Gunneridae</taxon>
        <taxon>Pentapetalae</taxon>
        <taxon>asterids</taxon>
        <taxon>campanulids</taxon>
        <taxon>Asterales</taxon>
        <taxon>Asteraceae</taxon>
        <taxon>Cichorioideae</taxon>
        <taxon>Cichorieae</taxon>
        <taxon>Lactucinae</taxon>
        <taxon>Lactuca</taxon>
    </lineage>
</organism>